<dbReference type="PANTHER" id="PTHR10859:SF91">
    <property type="entry name" value="DOLICHYL-PHOSPHATE BETA-GLUCOSYLTRANSFERASE"/>
    <property type="match status" value="1"/>
</dbReference>
<dbReference type="SUPFAM" id="SSF53448">
    <property type="entry name" value="Nucleotide-diphospho-sugar transferases"/>
    <property type="match status" value="1"/>
</dbReference>
<dbReference type="AlphaFoldDB" id="A0AA35U2A1"/>
<accession>A0AA35U2A1</accession>
<dbReference type="Gene3D" id="3.90.550.10">
    <property type="entry name" value="Spore Coat Polysaccharide Biosynthesis Protein SpsA, Chain A"/>
    <property type="match status" value="1"/>
</dbReference>
<protein>
    <submittedName>
        <fullName evidence="4">Dolichyl-phosphate beta-glucosyltransferase</fullName>
    </submittedName>
</protein>
<keyword evidence="2" id="KW-0812">Transmembrane</keyword>
<gene>
    <name evidence="4" type="ORF">GBAR_LOCUS31493</name>
</gene>
<dbReference type="Proteomes" id="UP001174909">
    <property type="component" value="Unassembled WGS sequence"/>
</dbReference>
<dbReference type="GO" id="GO:0005789">
    <property type="term" value="C:endoplasmic reticulum membrane"/>
    <property type="evidence" value="ECO:0007669"/>
    <property type="project" value="TreeGrafter"/>
</dbReference>
<keyword evidence="2" id="KW-1133">Transmembrane helix</keyword>
<comment type="caution">
    <text evidence="4">The sequence shown here is derived from an EMBL/GenBank/DDBJ whole genome shotgun (WGS) entry which is preliminary data.</text>
</comment>
<dbReference type="EMBL" id="CASHTH010004480">
    <property type="protein sequence ID" value="CAI8057841.1"/>
    <property type="molecule type" value="Genomic_DNA"/>
</dbReference>
<proteinExistence type="predicted"/>
<evidence type="ECO:0000313" key="5">
    <source>
        <dbReference type="Proteomes" id="UP001174909"/>
    </source>
</evidence>
<dbReference type="InterPro" id="IPR001173">
    <property type="entry name" value="Glyco_trans_2-like"/>
</dbReference>
<dbReference type="GO" id="GO:0006487">
    <property type="term" value="P:protein N-linked glycosylation"/>
    <property type="evidence" value="ECO:0007669"/>
    <property type="project" value="TreeGrafter"/>
</dbReference>
<keyword evidence="2" id="KW-0472">Membrane</keyword>
<organism evidence="4 5">
    <name type="scientific">Geodia barretti</name>
    <name type="common">Barrett's horny sponge</name>
    <dbReference type="NCBI Taxonomy" id="519541"/>
    <lineage>
        <taxon>Eukaryota</taxon>
        <taxon>Metazoa</taxon>
        <taxon>Porifera</taxon>
        <taxon>Demospongiae</taxon>
        <taxon>Heteroscleromorpha</taxon>
        <taxon>Tetractinellida</taxon>
        <taxon>Astrophorina</taxon>
        <taxon>Geodiidae</taxon>
        <taxon>Geodia</taxon>
    </lineage>
</organism>
<keyword evidence="5" id="KW-1185">Reference proteome</keyword>
<dbReference type="Pfam" id="PF00535">
    <property type="entry name" value="Glycos_transf_2"/>
    <property type="match status" value="1"/>
</dbReference>
<feature type="transmembrane region" description="Helical" evidence="2">
    <location>
        <begin position="26"/>
        <end position="47"/>
    </location>
</feature>
<evidence type="ECO:0000313" key="4">
    <source>
        <dbReference type="EMBL" id="CAI8057841.1"/>
    </source>
</evidence>
<evidence type="ECO:0000256" key="2">
    <source>
        <dbReference type="SAM" id="Phobius"/>
    </source>
</evidence>
<feature type="compositionally biased region" description="Basic and acidic residues" evidence="1">
    <location>
        <begin position="58"/>
        <end position="69"/>
    </location>
</feature>
<feature type="domain" description="Glycosyltransferase 2-like" evidence="3">
    <location>
        <begin position="87"/>
        <end position="169"/>
    </location>
</feature>
<dbReference type="PANTHER" id="PTHR10859">
    <property type="entry name" value="GLYCOSYL TRANSFERASE"/>
    <property type="match status" value="1"/>
</dbReference>
<feature type="region of interest" description="Disordered" evidence="1">
    <location>
        <begin position="58"/>
        <end position="77"/>
    </location>
</feature>
<reference evidence="4" key="1">
    <citation type="submission" date="2023-03" db="EMBL/GenBank/DDBJ databases">
        <authorList>
            <person name="Steffen K."/>
            <person name="Cardenas P."/>
        </authorList>
    </citation>
    <scope>NUCLEOTIDE SEQUENCE</scope>
</reference>
<evidence type="ECO:0000259" key="3">
    <source>
        <dbReference type="Pfam" id="PF00535"/>
    </source>
</evidence>
<dbReference type="InterPro" id="IPR029044">
    <property type="entry name" value="Nucleotide-diphossugar_trans"/>
</dbReference>
<evidence type="ECO:0000256" key="1">
    <source>
        <dbReference type="SAM" id="MobiDB-lite"/>
    </source>
</evidence>
<name>A0AA35U2A1_GEOBA</name>
<sequence length="231" mass="25526">MSLIAVLEWAVSCAVGDTIWETTVRLSGLLGALFLLLLFLLFVFLSVTSAREPDLYRSSSEKNFKDPKTGESAPFPSVTDRPSLYLSLIVPAYKEQDRLPVMMDETMAYLEKRQYQDSGFTYEVIIVNDGSTDNTSDVALGYVTKYGADKVRLLEFTHNRGKGGAVRDGEVITAPPLHNDDIVPYDIMMTSHLNGHGVVFREGLMKNGKELTLMNIGGLLSGGKMGRNLLH</sequence>